<dbReference type="Proteomes" id="UP001652622">
    <property type="component" value="Unplaced"/>
</dbReference>
<dbReference type="CTD" id="10367"/>
<dbReference type="GO" id="GO:1990246">
    <property type="term" value="C:uniplex complex"/>
    <property type="evidence" value="ECO:0007669"/>
    <property type="project" value="TreeGrafter"/>
</dbReference>
<dbReference type="PROSITE" id="PS00018">
    <property type="entry name" value="EF_HAND_1"/>
    <property type="match status" value="2"/>
</dbReference>
<dbReference type="FunFam" id="1.10.238.10:FF:000088">
    <property type="entry name" value="Calcium uptake protein 1, mitochondrial"/>
    <property type="match status" value="1"/>
</dbReference>
<evidence type="ECO:0000256" key="6">
    <source>
        <dbReference type="ARBA" id="ARBA00022737"/>
    </source>
</evidence>
<keyword evidence="5" id="KW-0479">Metal-binding</keyword>
<evidence type="ECO:0000259" key="16">
    <source>
        <dbReference type="PROSITE" id="PS50222"/>
    </source>
</evidence>
<evidence type="ECO:0000256" key="13">
    <source>
        <dbReference type="ARBA" id="ARBA00038333"/>
    </source>
</evidence>
<dbReference type="OrthoDB" id="10056860at2759"/>
<dbReference type="SUPFAM" id="SSF47473">
    <property type="entry name" value="EF-hand"/>
    <property type="match status" value="2"/>
</dbReference>
<keyword evidence="7" id="KW-0999">Mitochondrion inner membrane</keyword>
<keyword evidence="12" id="KW-0472">Membrane</keyword>
<keyword evidence="8" id="KW-0106">Calcium</keyword>
<dbReference type="Gene3D" id="1.10.238.10">
    <property type="entry name" value="EF-hand"/>
    <property type="match status" value="2"/>
</dbReference>
<dbReference type="CDD" id="cd16173">
    <property type="entry name" value="EFh_MICU1"/>
    <property type="match status" value="1"/>
</dbReference>
<dbReference type="RefSeq" id="XP_034281875.1">
    <property type="nucleotide sequence ID" value="XM_034425984.1"/>
</dbReference>
<evidence type="ECO:0000256" key="11">
    <source>
        <dbReference type="ARBA" id="ARBA00023128"/>
    </source>
</evidence>
<dbReference type="InterPro" id="IPR011992">
    <property type="entry name" value="EF-hand-dom_pair"/>
</dbReference>
<keyword evidence="9" id="KW-0809">Transit peptide</keyword>
<dbReference type="Pfam" id="PF13833">
    <property type="entry name" value="EF-hand_8"/>
    <property type="match status" value="1"/>
</dbReference>
<evidence type="ECO:0000256" key="15">
    <source>
        <dbReference type="SAM" id="MobiDB-lite"/>
    </source>
</evidence>
<feature type="domain" description="EF-hand" evidence="16">
    <location>
        <begin position="457"/>
        <end position="492"/>
    </location>
</feature>
<evidence type="ECO:0000256" key="3">
    <source>
        <dbReference type="ARBA" id="ARBA00022448"/>
    </source>
</evidence>
<accession>A0A6P9CPX7</accession>
<dbReference type="InParanoid" id="A0A6P9CPX7"/>
<organism evidence="17 18">
    <name type="scientific">Pantherophis guttatus</name>
    <name type="common">Corn snake</name>
    <name type="synonym">Elaphe guttata</name>
    <dbReference type="NCBI Taxonomy" id="94885"/>
    <lineage>
        <taxon>Eukaryota</taxon>
        <taxon>Metazoa</taxon>
        <taxon>Chordata</taxon>
        <taxon>Craniata</taxon>
        <taxon>Vertebrata</taxon>
        <taxon>Euteleostomi</taxon>
        <taxon>Lepidosauria</taxon>
        <taxon>Squamata</taxon>
        <taxon>Bifurcata</taxon>
        <taxon>Unidentata</taxon>
        <taxon>Episquamata</taxon>
        <taxon>Toxicofera</taxon>
        <taxon>Serpentes</taxon>
        <taxon>Colubroidea</taxon>
        <taxon>Colubridae</taxon>
        <taxon>Colubrinae</taxon>
        <taxon>Pantherophis</taxon>
    </lineage>
</organism>
<dbReference type="InterPro" id="IPR039800">
    <property type="entry name" value="MICU1/2/3"/>
</dbReference>
<dbReference type="PANTHER" id="PTHR12294">
    <property type="entry name" value="EF HAND DOMAIN FAMILY A1,A2-RELATED"/>
    <property type="match status" value="1"/>
</dbReference>
<sequence length="525" mass="60259">MLRFRLLPAMAALAVTSRRHFGTARYPQSRRRLMMVAFAGTTALTTSTGLLWRRAQAEASPSVNHDVHAADEKMKNREVANEGSDEEKALESNNVSQAEGKKKKQRSGFRDRKVMEYENRIRAYSTPDKIFRYFATLKVINEHGDSEVFMTPQDFVRSITPNEKQPENLGLDQFVVKRYDGKGTKKKNLLRTLRGIRKGIRPVKAQLHPVALSLPRIKRLHRVVKRELRISQEREKFADEDSIFYALGECGLISFSDYIFLTTVLSTPQRNFEIAFKMFDLNGDGEVDMEEFEQVQSIIRSQTSMGMRHRDRSTTGNTLKTGFNSALTTYFFGADLKGKLTISHFLEFQRKLQHDILKLEFERHDPVNGRITERQFGSMLLAYSGVQSKKLTVMLKQLKKHFQDGVGLTFEEVENFFTFLKNINDVDTALSFYHMAGASLDKDTMQQVAKTVAKVELSDHVCDVVFALFDCDGNGELSNKEFVAIMKQRLMRGLEKPKDMGFTRLMRAMWKCAQETAWDFAMPKQ</sequence>
<dbReference type="Pfam" id="PF13202">
    <property type="entry name" value="EF-hand_5"/>
    <property type="match status" value="1"/>
</dbReference>
<evidence type="ECO:0000256" key="4">
    <source>
        <dbReference type="ARBA" id="ARBA00022568"/>
    </source>
</evidence>
<comment type="subcellular location">
    <subcellularLocation>
        <location evidence="1">Mitochondrion inner membrane</location>
    </subcellularLocation>
    <subcellularLocation>
        <location evidence="2">Mitochondrion intermembrane space</location>
    </subcellularLocation>
</comment>
<evidence type="ECO:0000256" key="9">
    <source>
        <dbReference type="ARBA" id="ARBA00022946"/>
    </source>
</evidence>
<evidence type="ECO:0000256" key="10">
    <source>
        <dbReference type="ARBA" id="ARBA00023065"/>
    </source>
</evidence>
<gene>
    <name evidence="18" type="primary">MICU1</name>
</gene>
<proteinExistence type="inferred from homology"/>
<dbReference type="OMA" id="YPEYMFF"/>
<dbReference type="InterPro" id="IPR002048">
    <property type="entry name" value="EF_hand_dom"/>
</dbReference>
<dbReference type="GO" id="GO:0005758">
    <property type="term" value="C:mitochondrial intermembrane space"/>
    <property type="evidence" value="ECO:0007669"/>
    <property type="project" value="UniProtKB-SubCell"/>
</dbReference>
<evidence type="ECO:0000256" key="1">
    <source>
        <dbReference type="ARBA" id="ARBA00004273"/>
    </source>
</evidence>
<dbReference type="KEGG" id="pgut:117670661"/>
<evidence type="ECO:0000256" key="7">
    <source>
        <dbReference type="ARBA" id="ARBA00022792"/>
    </source>
</evidence>
<feature type="region of interest" description="Disordered" evidence="15">
    <location>
        <begin position="61"/>
        <end position="109"/>
    </location>
</feature>
<evidence type="ECO:0000256" key="5">
    <source>
        <dbReference type="ARBA" id="ARBA00022723"/>
    </source>
</evidence>
<evidence type="ECO:0000256" key="2">
    <source>
        <dbReference type="ARBA" id="ARBA00004569"/>
    </source>
</evidence>
<feature type="compositionally biased region" description="Basic and acidic residues" evidence="15">
    <location>
        <begin position="65"/>
        <end position="90"/>
    </location>
</feature>
<feature type="domain" description="EF-hand" evidence="16">
    <location>
        <begin position="267"/>
        <end position="302"/>
    </location>
</feature>
<dbReference type="SMART" id="SM00054">
    <property type="entry name" value="EFh"/>
    <property type="match status" value="2"/>
</dbReference>
<dbReference type="AlphaFoldDB" id="A0A6P9CPX7"/>
<evidence type="ECO:0000256" key="12">
    <source>
        <dbReference type="ARBA" id="ARBA00023136"/>
    </source>
</evidence>
<keyword evidence="17" id="KW-1185">Reference proteome</keyword>
<keyword evidence="11" id="KW-0496">Mitochondrion</keyword>
<dbReference type="InterPro" id="IPR018247">
    <property type="entry name" value="EF_Hand_1_Ca_BS"/>
</dbReference>
<evidence type="ECO:0000256" key="14">
    <source>
        <dbReference type="ARBA" id="ARBA00040181"/>
    </source>
</evidence>
<protein>
    <recommendedName>
        <fullName evidence="14">Calcium uptake protein 1, mitochondrial</fullName>
    </recommendedName>
</protein>
<evidence type="ECO:0000256" key="8">
    <source>
        <dbReference type="ARBA" id="ARBA00022837"/>
    </source>
</evidence>
<dbReference type="GO" id="GO:0036444">
    <property type="term" value="P:calcium import into the mitochondrion"/>
    <property type="evidence" value="ECO:0007669"/>
    <property type="project" value="UniProtKB-ARBA"/>
</dbReference>
<dbReference type="GeneID" id="117670661"/>
<evidence type="ECO:0000313" key="17">
    <source>
        <dbReference type="Proteomes" id="UP001652622"/>
    </source>
</evidence>
<keyword evidence="4" id="KW-0109">Calcium transport</keyword>
<evidence type="ECO:0000313" key="18">
    <source>
        <dbReference type="RefSeq" id="XP_034281875.1"/>
    </source>
</evidence>
<dbReference type="GO" id="GO:0005509">
    <property type="term" value="F:calcium ion binding"/>
    <property type="evidence" value="ECO:0007669"/>
    <property type="project" value="InterPro"/>
</dbReference>
<keyword evidence="3" id="KW-0813">Transport</keyword>
<reference evidence="18" key="1">
    <citation type="submission" date="2025-08" db="UniProtKB">
        <authorList>
            <consortium name="RefSeq"/>
        </authorList>
    </citation>
    <scope>IDENTIFICATION</scope>
    <source>
        <tissue evidence="18">Blood</tissue>
    </source>
</reference>
<keyword evidence="10" id="KW-0406">Ion transport</keyword>
<keyword evidence="6" id="KW-0677">Repeat</keyword>
<dbReference type="GO" id="GO:0051560">
    <property type="term" value="P:mitochondrial calcium ion homeostasis"/>
    <property type="evidence" value="ECO:0007669"/>
    <property type="project" value="TreeGrafter"/>
</dbReference>
<name>A0A6P9CPX7_PANGU</name>
<comment type="similarity">
    <text evidence="13">Belongs to the MICU1 family. MICU1 subfamily.</text>
</comment>
<dbReference type="PANTHER" id="PTHR12294:SF1">
    <property type="entry name" value="CALCIUM UPTAKE PROTEIN 1, MITOCHONDRIAL"/>
    <property type="match status" value="1"/>
</dbReference>
<dbReference type="PROSITE" id="PS50222">
    <property type="entry name" value="EF_HAND_2"/>
    <property type="match status" value="2"/>
</dbReference>